<dbReference type="CDD" id="cd00156">
    <property type="entry name" value="REC"/>
    <property type="match status" value="1"/>
</dbReference>
<dbReference type="Pfam" id="PF08447">
    <property type="entry name" value="PAS_3"/>
    <property type="match status" value="4"/>
</dbReference>
<dbReference type="PANTHER" id="PTHR43547">
    <property type="entry name" value="TWO-COMPONENT HISTIDINE KINASE"/>
    <property type="match status" value="1"/>
</dbReference>
<dbReference type="Pfam" id="PF00512">
    <property type="entry name" value="HisKA"/>
    <property type="match status" value="1"/>
</dbReference>
<dbReference type="InterPro" id="IPR013655">
    <property type="entry name" value="PAS_fold_3"/>
</dbReference>
<feature type="domain" description="PAS" evidence="15">
    <location>
        <begin position="786"/>
        <end position="830"/>
    </location>
</feature>
<organism evidence="17 18">
    <name type="scientific">Cyanomargarita calcarea GSE-NOS-MK-12-04C</name>
    <dbReference type="NCBI Taxonomy" id="2839659"/>
    <lineage>
        <taxon>Bacteria</taxon>
        <taxon>Bacillati</taxon>
        <taxon>Cyanobacteriota</taxon>
        <taxon>Cyanophyceae</taxon>
        <taxon>Nostocales</taxon>
        <taxon>Cyanomargaritaceae</taxon>
        <taxon>Cyanomargarita</taxon>
    </lineage>
</organism>
<dbReference type="InterPro" id="IPR005467">
    <property type="entry name" value="His_kinase_dom"/>
</dbReference>
<dbReference type="InterPro" id="IPR011006">
    <property type="entry name" value="CheY-like_superfamily"/>
</dbReference>
<dbReference type="InterPro" id="IPR000014">
    <property type="entry name" value="PAS"/>
</dbReference>
<dbReference type="InterPro" id="IPR035965">
    <property type="entry name" value="PAS-like_dom_sf"/>
</dbReference>
<comment type="caution">
    <text evidence="12">Lacks conserved residue(s) required for the propagation of feature annotation.</text>
</comment>
<evidence type="ECO:0000256" key="6">
    <source>
        <dbReference type="ARBA" id="ARBA00022679"/>
    </source>
</evidence>
<dbReference type="Gene3D" id="3.30.450.20">
    <property type="entry name" value="PAS domain"/>
    <property type="match status" value="6"/>
</dbReference>
<evidence type="ECO:0000256" key="7">
    <source>
        <dbReference type="ARBA" id="ARBA00022741"/>
    </source>
</evidence>
<protein>
    <recommendedName>
        <fullName evidence="3">histidine kinase</fullName>
        <ecNumber evidence="3">2.7.13.3</ecNumber>
    </recommendedName>
</protein>
<dbReference type="GO" id="GO:0005524">
    <property type="term" value="F:ATP binding"/>
    <property type="evidence" value="ECO:0007669"/>
    <property type="project" value="UniProtKB-KW"/>
</dbReference>
<feature type="domain" description="Response regulatory" evidence="14">
    <location>
        <begin position="1192"/>
        <end position="1311"/>
    </location>
</feature>
<evidence type="ECO:0000256" key="4">
    <source>
        <dbReference type="ARBA" id="ARBA00022475"/>
    </source>
</evidence>
<evidence type="ECO:0000259" key="14">
    <source>
        <dbReference type="PROSITE" id="PS50110"/>
    </source>
</evidence>
<dbReference type="PROSITE" id="PS50110">
    <property type="entry name" value="RESPONSE_REGULATORY"/>
    <property type="match status" value="2"/>
</dbReference>
<feature type="domain" description="PAS" evidence="15">
    <location>
        <begin position="269"/>
        <end position="343"/>
    </location>
</feature>
<dbReference type="CDD" id="cd00130">
    <property type="entry name" value="PAS"/>
    <property type="match status" value="6"/>
</dbReference>
<keyword evidence="8" id="KW-0418">Kinase</keyword>
<evidence type="ECO:0000256" key="11">
    <source>
        <dbReference type="ARBA" id="ARBA00023136"/>
    </source>
</evidence>
<feature type="domain" description="PAC" evidence="16">
    <location>
        <begin position="476"/>
        <end position="528"/>
    </location>
</feature>
<dbReference type="FunFam" id="3.30.450.20:FF:000099">
    <property type="entry name" value="Sensory box sensor histidine kinase"/>
    <property type="match status" value="1"/>
</dbReference>
<sequence>MMAQHRTVLIVDSCSQDRATYHRYLLEDPDFAYTVLEEGSAAAGLALCQRQIIDGILLEFRLPDIDGLQFLVELKQQIGAQCPPVVMLTGHGNEAVAVKAIKSGADDYLVKKEITALDLRSSLGSAIENRFRKQLQTSVARLPSEYPPVPKIFEFFGLLRCDGTLLEANQSALDYVEITALDVLGRPFWEARWWTSQETQVQLQQAIASSAAGEFVRYEVDVLGVDNTISTIDFSLKPVKNEVGDVVLLIFEGRDITLHQQTQKQLQESQRFIEEIANTTPGIFYLYDLIADRNIYTNRQVAELLGYTTEEIQGMGSELLPRLIHPEDFANVPAEIERFYLAQEGDIFEKEYRMQHRNGEWRWFFGREVVFSRTPNGLPHQILGICQDITDRKLTEIKLSRANELFELAAGAVNCLIYDWDIENDTVDRTHGLTRLLGYTLEESQPTLEWWRDRIHPEDLSQSRLKMPDMSTVDRYCLEYRVLHNDGHYLWVQDMGIVVHSKEGQAIRVVGSTRDITKGKQAEEKLRRNEERLQSMVETSQIGIAFANSRGEIIETNKAFLVMLGYTRWQFCESGINWRTITPTEYAQMDGQEMAQLQAIGRTEPTEKELIRQDKTRIPILVSFARVQGQEDEYVAFVVDITERKRTEAALQEQEVILRSLGDNLPNGVLYQVVRELDGRPRLSYISAGIEDMTGLKPDALMEDLNLLEEQFLPVDRERVNQAIAQSIENFSIIDLQVQRRTTRGEIRWTQLRSAPRLLEDGRIVWDGVEIDITERKHTEEALRESEERHRYLTEAIPHIVWTASSLGKIDYVNQRGLEYTGLTLEEVMGLGWLKATHSNDSQEAQQRWFQAWQKGQNFEIEYRLRRGSDGMYRWHLVRVLPIKDNLGQIVKWFGTCTDIHEQKQLEAERAQLLEREQTARQQAELANHSKDEFLAIVSHELRSPLNSILGWAKLLRTRKFDEANTNRALETIERNAKAQSQLIEDLLDVSRMIRGNLRLNLIPVNLKGIIETTINVISPTALAKEIQIESKLDINKSQVSGDFNRLQQIIGNLLSNAIKFTPPGGRVEVSLSSSSFPTQQHPPHHIESSAVIKISDTGKGISSDFLPYVFDRFRQADNTTTRGKDGLGLGLAIVSHLVELHGGTVCADSPGVGQGATFTVTLPLIKSPEPKLLSVDSSSENIQNSALSNLRILVVDDEADTREFMNFALSEYGAVVTTVSSAAEAFAVLKDFQPDVLISDISMPDMDGYNFLRQLRSQQAQVGAKQIPAIALTANARQQDSDKAIDAGFQRHMTKPVEPADLVTAIVGLITERMKQ</sequence>
<dbReference type="Pfam" id="PF08448">
    <property type="entry name" value="PAS_4"/>
    <property type="match status" value="1"/>
</dbReference>
<dbReference type="Pfam" id="PF00072">
    <property type="entry name" value="Response_reg"/>
    <property type="match status" value="2"/>
</dbReference>
<keyword evidence="9" id="KW-0067">ATP-binding</keyword>
<evidence type="ECO:0000259" key="13">
    <source>
        <dbReference type="PROSITE" id="PS50109"/>
    </source>
</evidence>
<feature type="domain" description="PAC" evidence="16">
    <location>
        <begin position="216"/>
        <end position="268"/>
    </location>
</feature>
<dbReference type="Pfam" id="PF02518">
    <property type="entry name" value="HATPase_c"/>
    <property type="match status" value="1"/>
</dbReference>
<dbReference type="PRINTS" id="PR00344">
    <property type="entry name" value="BCTRLSENSOR"/>
</dbReference>
<dbReference type="SUPFAM" id="SSF55785">
    <property type="entry name" value="PYP-like sensor domain (PAS domain)"/>
    <property type="match status" value="6"/>
</dbReference>
<dbReference type="InterPro" id="IPR004358">
    <property type="entry name" value="Sig_transdc_His_kin-like_C"/>
</dbReference>
<keyword evidence="10" id="KW-0902">Two-component regulatory system</keyword>
<evidence type="ECO:0000256" key="12">
    <source>
        <dbReference type="PROSITE-ProRule" id="PRU00169"/>
    </source>
</evidence>
<dbReference type="Gene3D" id="3.30.565.10">
    <property type="entry name" value="Histidine kinase-like ATPase, C-terminal domain"/>
    <property type="match status" value="1"/>
</dbReference>
<evidence type="ECO:0000313" key="17">
    <source>
        <dbReference type="EMBL" id="MBW4672034.1"/>
    </source>
</evidence>
<dbReference type="Pfam" id="PF13426">
    <property type="entry name" value="PAS_9"/>
    <property type="match status" value="1"/>
</dbReference>
<evidence type="ECO:0000256" key="8">
    <source>
        <dbReference type="ARBA" id="ARBA00022777"/>
    </source>
</evidence>
<feature type="domain" description="PAS" evidence="15">
    <location>
        <begin position="673"/>
        <end position="731"/>
    </location>
</feature>
<dbReference type="SMART" id="SM00387">
    <property type="entry name" value="HATPase_c"/>
    <property type="match status" value="1"/>
</dbReference>
<dbReference type="CDD" id="cd00082">
    <property type="entry name" value="HisKA"/>
    <property type="match status" value="1"/>
</dbReference>
<keyword evidence="11" id="KW-0472">Membrane</keyword>
<dbReference type="GO" id="GO:0005886">
    <property type="term" value="C:plasma membrane"/>
    <property type="evidence" value="ECO:0007669"/>
    <property type="project" value="UniProtKB-SubCell"/>
</dbReference>
<feature type="domain" description="PAC" evidence="16">
    <location>
        <begin position="348"/>
        <end position="401"/>
    </location>
</feature>
<dbReference type="SMART" id="SM00086">
    <property type="entry name" value="PAC"/>
    <property type="match status" value="6"/>
</dbReference>
<dbReference type="Gene3D" id="3.40.50.2300">
    <property type="match status" value="2"/>
</dbReference>
<dbReference type="InterPro" id="IPR003594">
    <property type="entry name" value="HATPase_dom"/>
</dbReference>
<keyword evidence="4" id="KW-1003">Cell membrane</keyword>
<dbReference type="InterPro" id="IPR013656">
    <property type="entry name" value="PAS_4"/>
</dbReference>
<evidence type="ECO:0000256" key="2">
    <source>
        <dbReference type="ARBA" id="ARBA00004236"/>
    </source>
</evidence>
<dbReference type="InterPro" id="IPR036097">
    <property type="entry name" value="HisK_dim/P_sf"/>
</dbReference>
<dbReference type="SUPFAM" id="SSF52172">
    <property type="entry name" value="CheY-like"/>
    <property type="match status" value="2"/>
</dbReference>
<comment type="subcellular location">
    <subcellularLocation>
        <location evidence="2">Cell membrane</location>
    </subcellularLocation>
</comment>
<dbReference type="SUPFAM" id="SSF47384">
    <property type="entry name" value="Homodimeric domain of signal transducing histidine kinase"/>
    <property type="match status" value="1"/>
</dbReference>
<keyword evidence="6" id="KW-0808">Transferase</keyword>
<reference evidence="17" key="2">
    <citation type="journal article" date="2022" name="Microbiol. Resour. Announc.">
        <title>Metagenome Sequencing to Explore Phylogenomics of Terrestrial Cyanobacteria.</title>
        <authorList>
            <person name="Ward R.D."/>
            <person name="Stajich J.E."/>
            <person name="Johansen J.R."/>
            <person name="Huntemann M."/>
            <person name="Clum A."/>
            <person name="Foster B."/>
            <person name="Foster B."/>
            <person name="Roux S."/>
            <person name="Palaniappan K."/>
            <person name="Varghese N."/>
            <person name="Mukherjee S."/>
            <person name="Reddy T.B.K."/>
            <person name="Daum C."/>
            <person name="Copeland A."/>
            <person name="Chen I.A."/>
            <person name="Ivanova N.N."/>
            <person name="Kyrpides N.C."/>
            <person name="Shapiro N."/>
            <person name="Eloe-Fadrosh E.A."/>
            <person name="Pietrasiak N."/>
        </authorList>
    </citation>
    <scope>NUCLEOTIDE SEQUENCE</scope>
    <source>
        <strain evidence="17">GSE-NOS-MK-12-04C</strain>
    </source>
</reference>
<dbReference type="PROSITE" id="PS50113">
    <property type="entry name" value="PAC"/>
    <property type="match status" value="6"/>
</dbReference>
<dbReference type="CDD" id="cd17580">
    <property type="entry name" value="REC_2_DhkD-like"/>
    <property type="match status" value="1"/>
</dbReference>
<reference evidence="17" key="1">
    <citation type="submission" date="2021-05" db="EMBL/GenBank/DDBJ databases">
        <authorList>
            <person name="Pietrasiak N."/>
            <person name="Ward R."/>
            <person name="Stajich J.E."/>
            <person name="Kurbessoian T."/>
        </authorList>
    </citation>
    <scope>NUCLEOTIDE SEQUENCE</scope>
    <source>
        <strain evidence="17">GSE-NOS-MK-12-04C</strain>
    </source>
</reference>
<dbReference type="Proteomes" id="UP000729701">
    <property type="component" value="Unassembled WGS sequence"/>
</dbReference>
<evidence type="ECO:0000256" key="3">
    <source>
        <dbReference type="ARBA" id="ARBA00012438"/>
    </source>
</evidence>
<dbReference type="PANTHER" id="PTHR43547:SF2">
    <property type="entry name" value="HYBRID SIGNAL TRANSDUCTION HISTIDINE KINASE C"/>
    <property type="match status" value="1"/>
</dbReference>
<dbReference type="InterPro" id="IPR036890">
    <property type="entry name" value="HATPase_C_sf"/>
</dbReference>
<dbReference type="NCBIfam" id="TIGR00229">
    <property type="entry name" value="sensory_box"/>
    <property type="match status" value="5"/>
</dbReference>
<dbReference type="PROSITE" id="PS50112">
    <property type="entry name" value="PAS"/>
    <property type="match status" value="4"/>
</dbReference>
<evidence type="ECO:0000313" key="18">
    <source>
        <dbReference type="Proteomes" id="UP000729701"/>
    </source>
</evidence>
<feature type="modified residue" description="4-aspartylphosphate" evidence="12">
    <location>
        <position position="1241"/>
    </location>
</feature>
<evidence type="ECO:0000256" key="10">
    <source>
        <dbReference type="ARBA" id="ARBA00023012"/>
    </source>
</evidence>
<comment type="catalytic activity">
    <reaction evidence="1">
        <text>ATP + protein L-histidine = ADP + protein N-phospho-L-histidine.</text>
        <dbReference type="EC" id="2.7.13.3"/>
    </reaction>
</comment>
<dbReference type="SMART" id="SM00091">
    <property type="entry name" value="PAS"/>
    <property type="match status" value="6"/>
</dbReference>
<dbReference type="GO" id="GO:0000155">
    <property type="term" value="F:phosphorelay sensor kinase activity"/>
    <property type="evidence" value="ECO:0007669"/>
    <property type="project" value="InterPro"/>
</dbReference>
<feature type="domain" description="Histidine kinase" evidence="13">
    <location>
        <begin position="937"/>
        <end position="1167"/>
    </location>
</feature>
<evidence type="ECO:0000259" key="15">
    <source>
        <dbReference type="PROSITE" id="PS50112"/>
    </source>
</evidence>
<feature type="domain" description="PAC" evidence="16">
    <location>
        <begin position="604"/>
        <end position="653"/>
    </location>
</feature>
<dbReference type="EMBL" id="JAHHGZ010000060">
    <property type="protein sequence ID" value="MBW4672034.1"/>
    <property type="molecule type" value="Genomic_DNA"/>
</dbReference>
<dbReference type="SMART" id="SM00388">
    <property type="entry name" value="HisKA"/>
    <property type="match status" value="1"/>
</dbReference>
<dbReference type="InterPro" id="IPR001789">
    <property type="entry name" value="Sig_transdc_resp-reg_receiver"/>
</dbReference>
<dbReference type="InterPro" id="IPR001610">
    <property type="entry name" value="PAC"/>
</dbReference>
<feature type="domain" description="Response regulatory" evidence="14">
    <location>
        <begin position="7"/>
        <end position="126"/>
    </location>
</feature>
<evidence type="ECO:0000259" key="16">
    <source>
        <dbReference type="PROSITE" id="PS50113"/>
    </source>
</evidence>
<feature type="domain" description="PAC" evidence="16">
    <location>
        <begin position="859"/>
        <end position="912"/>
    </location>
</feature>
<keyword evidence="5 12" id="KW-0597">Phosphoprotein</keyword>
<dbReference type="EC" id="2.7.13.3" evidence="3"/>
<dbReference type="Gene3D" id="1.10.287.130">
    <property type="match status" value="1"/>
</dbReference>
<name>A0A951QTU2_9CYAN</name>
<accession>A0A951QTU2</accession>
<dbReference type="PROSITE" id="PS50109">
    <property type="entry name" value="HIS_KIN"/>
    <property type="match status" value="1"/>
</dbReference>
<keyword evidence="7" id="KW-0547">Nucleotide-binding</keyword>
<comment type="caution">
    <text evidence="17">The sequence shown here is derived from an EMBL/GenBank/DDBJ whole genome shotgun (WGS) entry which is preliminary data.</text>
</comment>
<dbReference type="SUPFAM" id="SSF55874">
    <property type="entry name" value="ATPase domain of HSP90 chaperone/DNA topoisomerase II/histidine kinase"/>
    <property type="match status" value="1"/>
</dbReference>
<evidence type="ECO:0000256" key="9">
    <source>
        <dbReference type="ARBA" id="ARBA00022840"/>
    </source>
</evidence>
<dbReference type="SMART" id="SM00448">
    <property type="entry name" value="REC"/>
    <property type="match status" value="2"/>
</dbReference>
<evidence type="ECO:0000256" key="1">
    <source>
        <dbReference type="ARBA" id="ARBA00000085"/>
    </source>
</evidence>
<dbReference type="FunFam" id="3.30.565.10:FF:000023">
    <property type="entry name" value="PAS domain-containing sensor histidine kinase"/>
    <property type="match status" value="1"/>
</dbReference>
<proteinExistence type="predicted"/>
<dbReference type="InterPro" id="IPR000700">
    <property type="entry name" value="PAS-assoc_C"/>
</dbReference>
<gene>
    <name evidence="17" type="ORF">KME60_32570</name>
</gene>
<dbReference type="InterPro" id="IPR003661">
    <property type="entry name" value="HisK_dim/P_dom"/>
</dbReference>
<evidence type="ECO:0000256" key="5">
    <source>
        <dbReference type="ARBA" id="ARBA00022553"/>
    </source>
</evidence>
<feature type="domain" description="PAC" evidence="16">
    <location>
        <begin position="732"/>
        <end position="785"/>
    </location>
</feature>
<feature type="domain" description="PAS" evidence="15">
    <location>
        <begin position="529"/>
        <end position="568"/>
    </location>
</feature>